<reference evidence="2" key="2">
    <citation type="submission" date="2022-01" db="EMBL/GenBank/DDBJ databases">
        <authorList>
            <person name="Yamashiro T."/>
            <person name="Shiraishi A."/>
            <person name="Satake H."/>
            <person name="Nakayama K."/>
        </authorList>
    </citation>
    <scope>NUCLEOTIDE SEQUENCE</scope>
</reference>
<evidence type="ECO:0000313" key="2">
    <source>
        <dbReference type="EMBL" id="GJS64323.1"/>
    </source>
</evidence>
<feature type="region of interest" description="Disordered" evidence="1">
    <location>
        <begin position="1"/>
        <end position="24"/>
    </location>
</feature>
<proteinExistence type="predicted"/>
<name>A0ABQ4XHA2_9ASTR</name>
<feature type="compositionally biased region" description="Basic residues" evidence="1">
    <location>
        <begin position="1"/>
        <end position="22"/>
    </location>
</feature>
<keyword evidence="3" id="KW-1185">Reference proteome</keyword>
<organism evidence="2 3">
    <name type="scientific">Tanacetum coccineum</name>
    <dbReference type="NCBI Taxonomy" id="301880"/>
    <lineage>
        <taxon>Eukaryota</taxon>
        <taxon>Viridiplantae</taxon>
        <taxon>Streptophyta</taxon>
        <taxon>Embryophyta</taxon>
        <taxon>Tracheophyta</taxon>
        <taxon>Spermatophyta</taxon>
        <taxon>Magnoliopsida</taxon>
        <taxon>eudicotyledons</taxon>
        <taxon>Gunneridae</taxon>
        <taxon>Pentapetalae</taxon>
        <taxon>asterids</taxon>
        <taxon>campanulids</taxon>
        <taxon>Asterales</taxon>
        <taxon>Asteraceae</taxon>
        <taxon>Asteroideae</taxon>
        <taxon>Anthemideae</taxon>
        <taxon>Anthemidinae</taxon>
        <taxon>Tanacetum</taxon>
    </lineage>
</organism>
<dbReference type="Proteomes" id="UP001151760">
    <property type="component" value="Unassembled WGS sequence"/>
</dbReference>
<reference evidence="2" key="1">
    <citation type="journal article" date="2022" name="Int. J. Mol. Sci.">
        <title>Draft Genome of Tanacetum Coccineum: Genomic Comparison of Closely Related Tanacetum-Family Plants.</title>
        <authorList>
            <person name="Yamashiro T."/>
            <person name="Shiraishi A."/>
            <person name="Nakayama K."/>
            <person name="Satake H."/>
        </authorList>
    </citation>
    <scope>NUCLEOTIDE SEQUENCE</scope>
</reference>
<accession>A0ABQ4XHA2</accession>
<evidence type="ECO:0000313" key="3">
    <source>
        <dbReference type="Proteomes" id="UP001151760"/>
    </source>
</evidence>
<evidence type="ECO:0000256" key="1">
    <source>
        <dbReference type="SAM" id="MobiDB-lite"/>
    </source>
</evidence>
<gene>
    <name evidence="2" type="ORF">Tco_0678887</name>
</gene>
<sequence length="68" mass="7422">MDAAKSKKGAGGRKGGGPRKKSVTLDQEVACWGGDGGDGWWRGDVVMVCRRGGWWSRDGDDAWRRVGW</sequence>
<protein>
    <submittedName>
        <fullName evidence="2">Uncharacterized protein</fullName>
    </submittedName>
</protein>
<comment type="caution">
    <text evidence="2">The sequence shown here is derived from an EMBL/GenBank/DDBJ whole genome shotgun (WGS) entry which is preliminary data.</text>
</comment>
<dbReference type="EMBL" id="BQNB010009494">
    <property type="protein sequence ID" value="GJS64323.1"/>
    <property type="molecule type" value="Genomic_DNA"/>
</dbReference>